<dbReference type="EMBL" id="FQUV01000010">
    <property type="protein sequence ID" value="SHF70635.1"/>
    <property type="molecule type" value="Genomic_DNA"/>
</dbReference>
<evidence type="ECO:0000313" key="2">
    <source>
        <dbReference type="Proteomes" id="UP000184144"/>
    </source>
</evidence>
<dbReference type="Proteomes" id="UP000184144">
    <property type="component" value="Unassembled WGS sequence"/>
</dbReference>
<reference evidence="2" key="1">
    <citation type="submission" date="2016-11" db="EMBL/GenBank/DDBJ databases">
        <authorList>
            <person name="Varghese N."/>
            <person name="Submissions S."/>
        </authorList>
    </citation>
    <scope>NUCLEOTIDE SEQUENCE [LARGE SCALE GENOMIC DNA]</scope>
    <source>
        <strain evidence="2">DSM 100566</strain>
    </source>
</reference>
<name>A0A1M5DUM7_9RHOB</name>
<dbReference type="STRING" id="1486859.SAMN05444273_11034"/>
<accession>A0A1M5DUM7</accession>
<sequence length="311" mass="34904">MTKALVVVAVTIAVLSALYVWRSSSHKPLGQEAFDALYEAPAPKPPQTMTAMHLGHSLVSHDMPELLVQLSDGRYHYNSQLGWGTFLKAHWDPDTPINGFEDSNGHPQFRDAHEAIASGEYDAIILTEAVEIRDSIKYMDSAKMLHNWATKARASNPDVRVYFYETWHDLDDPEGWLERLDRDLEMYWEGAILRPALNLDDNPQPIYVIPAGQVMARFVREIEKRGGVGPIKSRTDLFSDTIHFNAYGAYLVALTHFAVLYQTSPVGLPHNLVKFDGTPAPDPGPEAAKLMQEIVWDVVTHYNRTGVPQQG</sequence>
<keyword evidence="2" id="KW-1185">Reference proteome</keyword>
<gene>
    <name evidence="1" type="ORF">SAMN05444273_11034</name>
</gene>
<dbReference type="AlphaFoldDB" id="A0A1M5DUM7"/>
<protein>
    <submittedName>
        <fullName evidence="1">Uncharacterized protein</fullName>
    </submittedName>
</protein>
<dbReference type="OrthoDB" id="8883291at2"/>
<evidence type="ECO:0000313" key="1">
    <source>
        <dbReference type="EMBL" id="SHF70635.1"/>
    </source>
</evidence>
<dbReference type="RefSeq" id="WP_073146013.1">
    <property type="nucleotide sequence ID" value="NZ_FQUV01000010.1"/>
</dbReference>
<organism evidence="1 2">
    <name type="scientific">Litoreibacter ascidiaceicola</name>
    <dbReference type="NCBI Taxonomy" id="1486859"/>
    <lineage>
        <taxon>Bacteria</taxon>
        <taxon>Pseudomonadati</taxon>
        <taxon>Pseudomonadota</taxon>
        <taxon>Alphaproteobacteria</taxon>
        <taxon>Rhodobacterales</taxon>
        <taxon>Roseobacteraceae</taxon>
        <taxon>Litoreibacter</taxon>
    </lineage>
</organism>
<dbReference type="Gene3D" id="3.40.50.1110">
    <property type="entry name" value="SGNH hydrolase"/>
    <property type="match status" value="1"/>
</dbReference>
<dbReference type="InterPro" id="IPR036514">
    <property type="entry name" value="SGNH_hydro_sf"/>
</dbReference>
<dbReference type="GO" id="GO:0016788">
    <property type="term" value="F:hydrolase activity, acting on ester bonds"/>
    <property type="evidence" value="ECO:0007669"/>
    <property type="project" value="UniProtKB-ARBA"/>
</dbReference>
<proteinExistence type="predicted"/>